<feature type="domain" description="Major facilitator superfamily (MFS) profile" evidence="9">
    <location>
        <begin position="50"/>
        <end position="171"/>
    </location>
</feature>
<comment type="subcellular location">
    <subcellularLocation>
        <location evidence="1">Cell membrane</location>
        <topology evidence="1">Multi-pass membrane protein</topology>
    </subcellularLocation>
</comment>
<feature type="transmembrane region" description="Helical" evidence="8">
    <location>
        <begin position="89"/>
        <end position="105"/>
    </location>
</feature>
<proteinExistence type="predicted"/>
<dbReference type="SUPFAM" id="SSF103473">
    <property type="entry name" value="MFS general substrate transporter"/>
    <property type="match status" value="1"/>
</dbReference>
<organism evidence="10 11">
    <name type="scientific">Ktedonobacter robiniae</name>
    <dbReference type="NCBI Taxonomy" id="2778365"/>
    <lineage>
        <taxon>Bacteria</taxon>
        <taxon>Bacillati</taxon>
        <taxon>Chloroflexota</taxon>
        <taxon>Ktedonobacteria</taxon>
        <taxon>Ktedonobacterales</taxon>
        <taxon>Ktedonobacteraceae</taxon>
        <taxon>Ktedonobacter</taxon>
    </lineage>
</organism>
<evidence type="ECO:0000259" key="9">
    <source>
        <dbReference type="PROSITE" id="PS50850"/>
    </source>
</evidence>
<evidence type="ECO:0000313" key="10">
    <source>
        <dbReference type="EMBL" id="GHO58646.1"/>
    </source>
</evidence>
<dbReference type="Pfam" id="PF07690">
    <property type="entry name" value="MFS_1"/>
    <property type="match status" value="1"/>
</dbReference>
<evidence type="ECO:0000256" key="3">
    <source>
        <dbReference type="ARBA" id="ARBA00022475"/>
    </source>
</evidence>
<dbReference type="InterPro" id="IPR036259">
    <property type="entry name" value="MFS_trans_sf"/>
</dbReference>
<evidence type="ECO:0000256" key="7">
    <source>
        <dbReference type="SAM" id="MobiDB-lite"/>
    </source>
</evidence>
<evidence type="ECO:0000313" key="11">
    <source>
        <dbReference type="Proteomes" id="UP000654345"/>
    </source>
</evidence>
<evidence type="ECO:0000256" key="1">
    <source>
        <dbReference type="ARBA" id="ARBA00004651"/>
    </source>
</evidence>
<feature type="compositionally biased region" description="Polar residues" evidence="7">
    <location>
        <begin position="1"/>
        <end position="10"/>
    </location>
</feature>
<dbReference type="Proteomes" id="UP000654345">
    <property type="component" value="Unassembled WGS sequence"/>
</dbReference>
<sequence>MPSSYEQDTGSHMHVKASSPAAPFQEPRYTAVETYKGLETSSPAVNKWIILALAASSNFMTTLDGSIINIGLPTIARTFHTGISGSTEWIIIGYLVIIAATLLTFGRLADILGRKPIFLAGLAIFVLGSALCGLAPSLLFLIIARLFQGIGGALIFSVNIASSSWCTTLNT</sequence>
<evidence type="ECO:0000256" key="2">
    <source>
        <dbReference type="ARBA" id="ARBA00022448"/>
    </source>
</evidence>
<dbReference type="InterPro" id="IPR020846">
    <property type="entry name" value="MFS_dom"/>
</dbReference>
<feature type="region of interest" description="Disordered" evidence="7">
    <location>
        <begin position="1"/>
        <end position="21"/>
    </location>
</feature>
<keyword evidence="6 8" id="KW-0472">Membrane</keyword>
<evidence type="ECO:0000256" key="5">
    <source>
        <dbReference type="ARBA" id="ARBA00022989"/>
    </source>
</evidence>
<evidence type="ECO:0000256" key="6">
    <source>
        <dbReference type="ARBA" id="ARBA00023136"/>
    </source>
</evidence>
<dbReference type="RefSeq" id="WP_236038774.1">
    <property type="nucleotide sequence ID" value="NZ_BNJG01000003.1"/>
</dbReference>
<keyword evidence="5 8" id="KW-1133">Transmembrane helix</keyword>
<keyword evidence="3" id="KW-1003">Cell membrane</keyword>
<dbReference type="EMBL" id="BNJG01000003">
    <property type="protein sequence ID" value="GHO58646.1"/>
    <property type="molecule type" value="Genomic_DNA"/>
</dbReference>
<evidence type="ECO:0000256" key="4">
    <source>
        <dbReference type="ARBA" id="ARBA00022692"/>
    </source>
</evidence>
<comment type="caution">
    <text evidence="10">The sequence shown here is derived from an EMBL/GenBank/DDBJ whole genome shotgun (WGS) entry which is preliminary data.</text>
</comment>
<protein>
    <recommendedName>
        <fullName evidence="9">Major facilitator superfamily (MFS) profile domain-containing protein</fullName>
    </recommendedName>
</protein>
<dbReference type="Gene3D" id="1.20.1720.10">
    <property type="entry name" value="Multidrug resistance protein D"/>
    <property type="match status" value="1"/>
</dbReference>
<evidence type="ECO:0000256" key="8">
    <source>
        <dbReference type="SAM" id="Phobius"/>
    </source>
</evidence>
<keyword evidence="2" id="KW-0813">Transport</keyword>
<name>A0ABQ3V0H6_9CHLR</name>
<reference evidence="10 11" key="1">
    <citation type="journal article" date="2021" name="Int. J. Syst. Evol. Microbiol.">
        <title>Reticulibacter mediterranei gen. nov., sp. nov., within the new family Reticulibacteraceae fam. nov., and Ktedonospora formicarum gen. nov., sp. nov., Ktedonobacter robiniae sp. nov., Dictyobacter formicarum sp. nov. and Dictyobacter arantiisoli sp. nov., belonging to the class Ktedonobacteria.</title>
        <authorList>
            <person name="Yabe S."/>
            <person name="Zheng Y."/>
            <person name="Wang C.M."/>
            <person name="Sakai Y."/>
            <person name="Abe K."/>
            <person name="Yokota A."/>
            <person name="Donadio S."/>
            <person name="Cavaletti L."/>
            <person name="Monciardini P."/>
        </authorList>
    </citation>
    <scope>NUCLEOTIDE SEQUENCE [LARGE SCALE GENOMIC DNA]</scope>
    <source>
        <strain evidence="10 11">SOSP1-30</strain>
    </source>
</reference>
<keyword evidence="11" id="KW-1185">Reference proteome</keyword>
<gene>
    <name evidence="10" type="ORF">KSB_71210</name>
</gene>
<keyword evidence="4 8" id="KW-0812">Transmembrane</keyword>
<dbReference type="PANTHER" id="PTHR42718:SF46">
    <property type="entry name" value="BLR6921 PROTEIN"/>
    <property type="match status" value="1"/>
</dbReference>
<dbReference type="PANTHER" id="PTHR42718">
    <property type="entry name" value="MAJOR FACILITATOR SUPERFAMILY MULTIDRUG TRANSPORTER MFSC"/>
    <property type="match status" value="1"/>
</dbReference>
<dbReference type="PROSITE" id="PS50850">
    <property type="entry name" value="MFS"/>
    <property type="match status" value="1"/>
</dbReference>
<accession>A0ABQ3V0H6</accession>
<feature type="transmembrane region" description="Helical" evidence="8">
    <location>
        <begin position="117"/>
        <end position="144"/>
    </location>
</feature>
<dbReference type="InterPro" id="IPR011701">
    <property type="entry name" value="MFS"/>
</dbReference>